<reference evidence="2 3" key="1">
    <citation type="journal article" date="2008" name="Nature">
        <title>The genome of Laccaria bicolor provides insights into mycorrhizal symbiosis.</title>
        <authorList>
            <person name="Martin F."/>
            <person name="Aerts A."/>
            <person name="Ahren D."/>
            <person name="Brun A."/>
            <person name="Danchin E.G.J."/>
            <person name="Duchaussoy F."/>
            <person name="Gibon J."/>
            <person name="Kohler A."/>
            <person name="Lindquist E."/>
            <person name="Pereda V."/>
            <person name="Salamov A."/>
            <person name="Shapiro H.J."/>
            <person name="Wuyts J."/>
            <person name="Blaudez D."/>
            <person name="Buee M."/>
            <person name="Brokstein P."/>
            <person name="Canbaeck B."/>
            <person name="Cohen D."/>
            <person name="Courty P.E."/>
            <person name="Coutinho P.M."/>
            <person name="Delaruelle C."/>
            <person name="Detter J.C."/>
            <person name="Deveau A."/>
            <person name="DiFazio S."/>
            <person name="Duplessis S."/>
            <person name="Fraissinet-Tachet L."/>
            <person name="Lucic E."/>
            <person name="Frey-Klett P."/>
            <person name="Fourrey C."/>
            <person name="Feussner I."/>
            <person name="Gay G."/>
            <person name="Grimwood J."/>
            <person name="Hoegger P.J."/>
            <person name="Jain P."/>
            <person name="Kilaru S."/>
            <person name="Labbe J."/>
            <person name="Lin Y.C."/>
            <person name="Legue V."/>
            <person name="Le Tacon F."/>
            <person name="Marmeisse R."/>
            <person name="Melayah D."/>
            <person name="Montanini B."/>
            <person name="Muratet M."/>
            <person name="Nehls U."/>
            <person name="Niculita-Hirzel H."/>
            <person name="Oudot-Le Secq M.P."/>
            <person name="Peter M."/>
            <person name="Quesneville H."/>
            <person name="Rajashekar B."/>
            <person name="Reich M."/>
            <person name="Rouhier N."/>
            <person name="Schmutz J."/>
            <person name="Yin T."/>
            <person name="Chalot M."/>
            <person name="Henrissat B."/>
            <person name="Kuees U."/>
            <person name="Lucas S."/>
            <person name="Van de Peer Y."/>
            <person name="Podila G.K."/>
            <person name="Polle A."/>
            <person name="Pukkila P.J."/>
            <person name="Richardson P.M."/>
            <person name="Rouze P."/>
            <person name="Sanders I.R."/>
            <person name="Stajich J.E."/>
            <person name="Tunlid A."/>
            <person name="Tuskan G."/>
            <person name="Grigoriev I.V."/>
        </authorList>
    </citation>
    <scope>NUCLEOTIDE SEQUENCE [LARGE SCALE GENOMIC DNA]</scope>
    <source>
        <strain evidence="3">S238N-H82 / ATCC MYA-4686</strain>
    </source>
</reference>
<dbReference type="InterPro" id="IPR011009">
    <property type="entry name" value="Kinase-like_dom_sf"/>
</dbReference>
<protein>
    <recommendedName>
        <fullName evidence="4">Protein kinase domain-containing protein</fullName>
    </recommendedName>
</protein>
<dbReference type="HOGENOM" id="CLU_287582_0_0_1"/>
<dbReference type="RefSeq" id="XP_001881340.1">
    <property type="nucleotide sequence ID" value="XM_001881305.1"/>
</dbReference>
<dbReference type="Proteomes" id="UP000001194">
    <property type="component" value="Unassembled WGS sequence"/>
</dbReference>
<dbReference type="KEGG" id="lbc:LACBIDRAFT_327363"/>
<organism evidence="3">
    <name type="scientific">Laccaria bicolor (strain S238N-H82 / ATCC MYA-4686)</name>
    <name type="common">Bicoloured deceiver</name>
    <name type="synonym">Laccaria laccata var. bicolor</name>
    <dbReference type="NCBI Taxonomy" id="486041"/>
    <lineage>
        <taxon>Eukaryota</taxon>
        <taxon>Fungi</taxon>
        <taxon>Dikarya</taxon>
        <taxon>Basidiomycota</taxon>
        <taxon>Agaricomycotina</taxon>
        <taxon>Agaricomycetes</taxon>
        <taxon>Agaricomycetidae</taxon>
        <taxon>Agaricales</taxon>
        <taxon>Agaricineae</taxon>
        <taxon>Hydnangiaceae</taxon>
        <taxon>Laccaria</taxon>
    </lineage>
</organism>
<dbReference type="EMBL" id="DS547102">
    <property type="protein sequence ID" value="EDR08270.1"/>
    <property type="molecule type" value="Genomic_DNA"/>
</dbReference>
<proteinExistence type="predicted"/>
<gene>
    <name evidence="2" type="ORF">LACBIDRAFT_327363</name>
</gene>
<dbReference type="InParanoid" id="B0DAU5"/>
<feature type="region of interest" description="Disordered" evidence="1">
    <location>
        <begin position="1"/>
        <end position="315"/>
    </location>
</feature>
<evidence type="ECO:0000256" key="1">
    <source>
        <dbReference type="SAM" id="MobiDB-lite"/>
    </source>
</evidence>
<feature type="compositionally biased region" description="Low complexity" evidence="1">
    <location>
        <begin position="8"/>
        <end position="21"/>
    </location>
</feature>
<dbReference type="OrthoDB" id="3055171at2759"/>
<name>B0DAU5_LACBS</name>
<dbReference type="SUPFAM" id="SSF56112">
    <property type="entry name" value="Protein kinase-like (PK-like)"/>
    <property type="match status" value="1"/>
</dbReference>
<feature type="compositionally biased region" description="Basic and acidic residues" evidence="1">
    <location>
        <begin position="156"/>
        <end position="169"/>
    </location>
</feature>
<evidence type="ECO:0000313" key="2">
    <source>
        <dbReference type="EMBL" id="EDR08270.1"/>
    </source>
</evidence>
<evidence type="ECO:0000313" key="3">
    <source>
        <dbReference type="Proteomes" id="UP000001194"/>
    </source>
</evidence>
<dbReference type="AlphaFoldDB" id="B0DAU5"/>
<feature type="compositionally biased region" description="Basic and acidic residues" evidence="1">
    <location>
        <begin position="265"/>
        <end position="276"/>
    </location>
</feature>
<keyword evidence="3" id="KW-1185">Reference proteome</keyword>
<evidence type="ECO:0008006" key="4">
    <source>
        <dbReference type="Google" id="ProtNLM"/>
    </source>
</evidence>
<sequence length="1071" mass="118750">MPKPSSPNSPSRQNPNRPSSPLKGAHPILRSVSGPTSKAATPGKQRRTVSSSAANGKEGFAPVKLPTIQSDHQELPNATPFPSLPDPALSLQNSTPRKADKSRAVLPPSPETTPKAHRRLPRGHNTLAPTPPKSSPRGQKTATPTAVPVLDPFIVSREKTSSEMEKAEASNRSAQPKSLPKNLGTADSPIDVDKILSTKLRPSPQIPVPKGKQRRKASSPAAIENIVFSKNPTSPKNPPAAQSDLAERQKPVPLPPVSDPAQSLRESKPRKSEKLARALYIPRSVGENGKSANEHGPATHASEHSSPVLASPVPVADDESTRSFLSSVPDFFAWSPTSGVEEKTISGSGSTRAPARWDRHLHDKFILKKVVSAPELTALLGEIADSALERAQKANPNHCKPNQLPEKTTNLGAACIKNTEYESEVRDFYKESIAPPCLEAAGVLGFGAAGDFLKWQSKLYGQREAKADGFLVVTNLGSDFLALPDKFKTRIKLLEDWNLNVLAIWEFKSLAAGSKETMEAIIELSLQESFSWTGCTSHDRCNSIDSIDYHPSGPLPVNTGKRTSPDSLECLIESQPKVPKRSPDVEDENSDETLSYIEGIYPGDETPEYESRLPHAKEPQAWAEAVQNDATFIVINAGLYEVIGLRHRASQTLYLSDIFKVSNSTPAYGKLHTGLYLAAFKDALDRARQLDNMKISDSRFNVLYRRKYPHDKMKYNYEDPRDMDSQIRAECLIAQQHATLCERLKCCHKAEVKAMIPIFGVAKVQRFKRFDTGEPVDSEPDISNNLQLMLLKPLGSHVYNCEVTLGGQLIAGWFVVKLAQRQEHHEILLKEYKTYLKLEEEGFKGIVEVYGLFWCDAPCPGMGRMALLMSYGGKTLLHRKELKALGQPLSICQQFEDILLALKRNGIDHRGLLLEHFVWIQDGLKTNLSLISWGSAKWLMREEWETDNEGAQIIRDFLEPELCSRQPSAPALYDKHINPNLVEAYQIFAVIINWFPAEFGRQFNHLRLLPSTLTADNRCSASRETTSARPWLSTPIEHDSSIARRWISMGTLCVSIAYVFCRSYQNSSVRR</sequence>
<dbReference type="GeneID" id="6076844"/>
<accession>B0DAU5</accession>